<evidence type="ECO:0000313" key="6">
    <source>
        <dbReference type="Proteomes" id="UP000475582"/>
    </source>
</evidence>
<evidence type="ECO:0000256" key="1">
    <source>
        <dbReference type="PROSITE-ProRule" id="PRU00169"/>
    </source>
</evidence>
<evidence type="ECO:0000259" key="4">
    <source>
        <dbReference type="PROSITE" id="PS51832"/>
    </source>
</evidence>
<organism evidence="5 6">
    <name type="scientific">Duganella radicis</name>
    <dbReference type="NCBI Taxonomy" id="551988"/>
    <lineage>
        <taxon>Bacteria</taxon>
        <taxon>Pseudomonadati</taxon>
        <taxon>Pseudomonadota</taxon>
        <taxon>Betaproteobacteria</taxon>
        <taxon>Burkholderiales</taxon>
        <taxon>Oxalobacteraceae</taxon>
        <taxon>Telluria group</taxon>
        <taxon>Duganella</taxon>
    </lineage>
</organism>
<dbReference type="GO" id="GO:0008081">
    <property type="term" value="F:phosphoric diester hydrolase activity"/>
    <property type="evidence" value="ECO:0007669"/>
    <property type="project" value="UniProtKB-ARBA"/>
</dbReference>
<name>A0A6L6PQG2_9BURK</name>
<dbReference type="InterPro" id="IPR011006">
    <property type="entry name" value="CheY-like_superfamily"/>
</dbReference>
<dbReference type="Proteomes" id="UP000475582">
    <property type="component" value="Unassembled WGS sequence"/>
</dbReference>
<comment type="caution">
    <text evidence="5">The sequence shown here is derived from an EMBL/GenBank/DDBJ whole genome shotgun (WGS) entry which is preliminary data.</text>
</comment>
<sequence>MNSMLQPPPADQAAPATVLCVDDEPNILAALRRLFRPAGYRVLLAESGAAGLAVLEQQAVDLVISDMRMPEMNGAQFLAQVRQRWPDTLRLLLTGYSDIQSIQDAINCGEIYRYITKPWEDGDMLLVVRHALERRQLEQDKQRLEALTLRQNEELKALNQSLEAKVEQRTRQLKTEHEATVAANAKLKQNFVTTIKIFSSMIELRAHNQPGHARLVADLARKMAAVLGLEGRDAQDVFIAALLHDIGKIGFSDEMLQTPLTLLRGDALALFRKHPVRAEELLMPLEDLRGSALILRSQLERFDGNGFPDGLAGLAIPLGARILALAADYYNLQQGAMVQRHLRADEAKSLILDAGGKRYDPHVVAAFRQIIDGAQPDSGAGVEVLSGELLPGMVLARDLVSRDGLMLLAVDHVLDARMIQQVQDFETKSGGRLPIWVRNPREGA</sequence>
<dbReference type="PROSITE" id="PS51832">
    <property type="entry name" value="HD_GYP"/>
    <property type="match status" value="1"/>
</dbReference>
<keyword evidence="6" id="KW-1185">Reference proteome</keyword>
<dbReference type="EMBL" id="WNKY01000043">
    <property type="protein sequence ID" value="MTV40891.1"/>
    <property type="molecule type" value="Genomic_DNA"/>
</dbReference>
<evidence type="ECO:0000313" key="5">
    <source>
        <dbReference type="EMBL" id="MTV40891.1"/>
    </source>
</evidence>
<dbReference type="RefSeq" id="WP_155466986.1">
    <property type="nucleotide sequence ID" value="NZ_WNKY01000043.1"/>
</dbReference>
<feature type="coiled-coil region" evidence="2">
    <location>
        <begin position="127"/>
        <end position="172"/>
    </location>
</feature>
<dbReference type="InterPro" id="IPR003607">
    <property type="entry name" value="HD/PDEase_dom"/>
</dbReference>
<dbReference type="CDD" id="cd17569">
    <property type="entry name" value="REC_HupR-like"/>
    <property type="match status" value="1"/>
</dbReference>
<dbReference type="Gene3D" id="1.10.3210.10">
    <property type="entry name" value="Hypothetical protein af1432"/>
    <property type="match status" value="1"/>
</dbReference>
<dbReference type="Pfam" id="PF13487">
    <property type="entry name" value="HD_5"/>
    <property type="match status" value="1"/>
</dbReference>
<proteinExistence type="predicted"/>
<evidence type="ECO:0000256" key="2">
    <source>
        <dbReference type="SAM" id="Coils"/>
    </source>
</evidence>
<feature type="domain" description="HD-GYP" evidence="4">
    <location>
        <begin position="187"/>
        <end position="383"/>
    </location>
</feature>
<dbReference type="AlphaFoldDB" id="A0A6L6PQG2"/>
<dbReference type="GO" id="GO:0000160">
    <property type="term" value="P:phosphorelay signal transduction system"/>
    <property type="evidence" value="ECO:0007669"/>
    <property type="project" value="InterPro"/>
</dbReference>
<gene>
    <name evidence="5" type="ORF">GM676_25335</name>
</gene>
<dbReference type="OrthoDB" id="9763857at2"/>
<keyword evidence="1" id="KW-0597">Phosphoprotein</keyword>
<keyword evidence="2" id="KW-0175">Coiled coil</keyword>
<dbReference type="InterPro" id="IPR001789">
    <property type="entry name" value="Sig_transdc_resp-reg_receiver"/>
</dbReference>
<dbReference type="SMART" id="SM00471">
    <property type="entry name" value="HDc"/>
    <property type="match status" value="1"/>
</dbReference>
<accession>A0A6L6PQG2</accession>
<dbReference type="PROSITE" id="PS50110">
    <property type="entry name" value="RESPONSE_REGULATORY"/>
    <property type="match status" value="1"/>
</dbReference>
<dbReference type="PANTHER" id="PTHR45228">
    <property type="entry name" value="CYCLIC DI-GMP PHOSPHODIESTERASE TM_0186-RELATED"/>
    <property type="match status" value="1"/>
</dbReference>
<dbReference type="Pfam" id="PF00072">
    <property type="entry name" value="Response_reg"/>
    <property type="match status" value="1"/>
</dbReference>
<protein>
    <submittedName>
        <fullName evidence="5">Response regulator</fullName>
    </submittedName>
</protein>
<dbReference type="SMART" id="SM00448">
    <property type="entry name" value="REC"/>
    <property type="match status" value="1"/>
</dbReference>
<feature type="modified residue" description="4-aspartylphosphate" evidence="1">
    <location>
        <position position="66"/>
    </location>
</feature>
<dbReference type="SUPFAM" id="SSF52172">
    <property type="entry name" value="CheY-like"/>
    <property type="match status" value="1"/>
</dbReference>
<feature type="domain" description="Response regulatory" evidence="3">
    <location>
        <begin position="17"/>
        <end position="132"/>
    </location>
</feature>
<dbReference type="CDD" id="cd00077">
    <property type="entry name" value="HDc"/>
    <property type="match status" value="1"/>
</dbReference>
<reference evidence="5 6" key="1">
    <citation type="submission" date="2019-11" db="EMBL/GenBank/DDBJ databases">
        <title>Type strains purchased from KCTC, JCM and DSMZ.</title>
        <authorList>
            <person name="Lu H."/>
        </authorList>
    </citation>
    <scope>NUCLEOTIDE SEQUENCE [LARGE SCALE GENOMIC DNA]</scope>
    <source>
        <strain evidence="5 6">KCTC 22382</strain>
    </source>
</reference>
<dbReference type="SUPFAM" id="SSF109604">
    <property type="entry name" value="HD-domain/PDEase-like"/>
    <property type="match status" value="1"/>
</dbReference>
<evidence type="ECO:0000259" key="3">
    <source>
        <dbReference type="PROSITE" id="PS50110"/>
    </source>
</evidence>
<dbReference type="InterPro" id="IPR037522">
    <property type="entry name" value="HD_GYP_dom"/>
</dbReference>
<dbReference type="Gene3D" id="3.40.50.2300">
    <property type="match status" value="1"/>
</dbReference>
<dbReference type="InterPro" id="IPR052020">
    <property type="entry name" value="Cyclic_di-GMP/3'3'-cGAMP_PDE"/>
</dbReference>
<dbReference type="PANTHER" id="PTHR45228:SF8">
    <property type="entry name" value="TWO-COMPONENT RESPONSE REGULATOR-RELATED"/>
    <property type="match status" value="1"/>
</dbReference>